<keyword evidence="2" id="KW-1185">Reference proteome</keyword>
<dbReference type="Proteomes" id="UP001214576">
    <property type="component" value="Unassembled WGS sequence"/>
</dbReference>
<organism evidence="1 2">
    <name type="scientific">Ovis ammon polii</name>
    <dbReference type="NCBI Taxonomy" id="230172"/>
    <lineage>
        <taxon>Eukaryota</taxon>
        <taxon>Metazoa</taxon>
        <taxon>Chordata</taxon>
        <taxon>Craniata</taxon>
        <taxon>Vertebrata</taxon>
        <taxon>Euteleostomi</taxon>
        <taxon>Mammalia</taxon>
        <taxon>Eutheria</taxon>
        <taxon>Laurasiatheria</taxon>
        <taxon>Artiodactyla</taxon>
        <taxon>Ruminantia</taxon>
        <taxon>Pecora</taxon>
        <taxon>Bovidae</taxon>
        <taxon>Caprinae</taxon>
        <taxon>Ovis</taxon>
    </lineage>
</organism>
<evidence type="ECO:0000313" key="2">
    <source>
        <dbReference type="Proteomes" id="UP001214576"/>
    </source>
</evidence>
<evidence type="ECO:0000313" key="1">
    <source>
        <dbReference type="EMBL" id="KAI4538181.1"/>
    </source>
</evidence>
<sequence>MDSVDLTQTNRMRSKDGEGAVQRCDVVKSCGVRWSRRRRLIKNQYLLFRTVQGRKEELTMSECVLKYTYSYFPNKVSGPLTSLVCVPAGLLWSVSLRVLGRLTSLVCVPEGLRSPDLLWSVFLRVSGPLTSLVCVPAVSGPLTSLVCVPAVSGPLTPLVLSPPTPSGLKSPDPLWSVSLWVSSVMKSYRLGKKKIKSKIHWIFCLSCFRHLHEGHKGFSGYPGRGRIYDPCGNNEFQNIVTHFVKQCYLRSDLGYEETGLSYFLSPTVILHSTYHILIYVHIHNRLELSLTLVPASSPTHRFLFTRMALMTVEQQRGLGLPVERLSFQPEAEEMLPEAQSTLDDRSPRSNLGGRGLLVSRTTLSHTAIWMLTGTGIESGLR</sequence>
<dbReference type="EMBL" id="JAKZEL010000013">
    <property type="protein sequence ID" value="KAI4538181.1"/>
    <property type="molecule type" value="Genomic_DNA"/>
</dbReference>
<proteinExistence type="predicted"/>
<reference evidence="1" key="1">
    <citation type="submission" date="2022-03" db="EMBL/GenBank/DDBJ databases">
        <title>Genomic analyses of argali, domestic sheep and their hybrids provide insights into chromosomal evolution, heterosis and genetic basis of agronomic traits.</title>
        <authorList>
            <person name="Li M."/>
        </authorList>
    </citation>
    <scope>NUCLEOTIDE SEQUENCE</scope>
    <source>
        <strain evidence="1">CAU-MHL-2022a</strain>
        <tissue evidence="1">Skin</tissue>
    </source>
</reference>
<accession>A0AAD4Y9B8</accession>
<comment type="caution">
    <text evidence="1">The sequence shown here is derived from an EMBL/GenBank/DDBJ whole genome shotgun (WGS) entry which is preliminary data.</text>
</comment>
<dbReference type="AlphaFoldDB" id="A0AAD4Y9B8"/>
<gene>
    <name evidence="1" type="ORF">MG293_011584</name>
</gene>
<name>A0AAD4Y9B8_OVIAM</name>
<protein>
    <submittedName>
        <fullName evidence="1">Uncharacterized protein</fullName>
    </submittedName>
</protein>